<feature type="region of interest" description="Disordered" evidence="1">
    <location>
        <begin position="31"/>
        <end position="140"/>
    </location>
</feature>
<organism evidence="2 3">
    <name type="scientific">Goodea atripinnis</name>
    <dbReference type="NCBI Taxonomy" id="208336"/>
    <lineage>
        <taxon>Eukaryota</taxon>
        <taxon>Metazoa</taxon>
        <taxon>Chordata</taxon>
        <taxon>Craniata</taxon>
        <taxon>Vertebrata</taxon>
        <taxon>Euteleostomi</taxon>
        <taxon>Actinopterygii</taxon>
        <taxon>Neopterygii</taxon>
        <taxon>Teleostei</taxon>
        <taxon>Neoteleostei</taxon>
        <taxon>Acanthomorphata</taxon>
        <taxon>Ovalentaria</taxon>
        <taxon>Atherinomorphae</taxon>
        <taxon>Cyprinodontiformes</taxon>
        <taxon>Goodeidae</taxon>
        <taxon>Goodea</taxon>
    </lineage>
</organism>
<dbReference type="EMBL" id="JAHRIO010031736">
    <property type="protein sequence ID" value="MEQ2168916.1"/>
    <property type="molecule type" value="Genomic_DNA"/>
</dbReference>
<sequence>VYMRRYNSVTSTKEADEVMLRRDRSLESPTMETGILGRTIPHAPVTSQSWSRSYSQQPLAKDNLDPTPNPCLSPASWRRHPPPGDQQHLGSSCDRLTKMTGAASRGGESWSSRGQGSGTRAEGRTGAGNKLWSHCQSEPH</sequence>
<name>A0ABV0NBY6_9TELE</name>
<evidence type="ECO:0000313" key="3">
    <source>
        <dbReference type="Proteomes" id="UP001476798"/>
    </source>
</evidence>
<feature type="compositionally biased region" description="Polar residues" evidence="1">
    <location>
        <begin position="45"/>
        <end position="58"/>
    </location>
</feature>
<gene>
    <name evidence="2" type="ORF">GOODEAATRI_019593</name>
</gene>
<proteinExistence type="predicted"/>
<feature type="non-terminal residue" evidence="2">
    <location>
        <position position="1"/>
    </location>
</feature>
<keyword evidence="3" id="KW-1185">Reference proteome</keyword>
<evidence type="ECO:0000256" key="1">
    <source>
        <dbReference type="SAM" id="MobiDB-lite"/>
    </source>
</evidence>
<comment type="caution">
    <text evidence="2">The sequence shown here is derived from an EMBL/GenBank/DDBJ whole genome shotgun (WGS) entry which is preliminary data.</text>
</comment>
<dbReference type="Proteomes" id="UP001476798">
    <property type="component" value="Unassembled WGS sequence"/>
</dbReference>
<accession>A0ABV0NBY6</accession>
<evidence type="ECO:0000313" key="2">
    <source>
        <dbReference type="EMBL" id="MEQ2168916.1"/>
    </source>
</evidence>
<reference evidence="2 3" key="1">
    <citation type="submission" date="2021-06" db="EMBL/GenBank/DDBJ databases">
        <authorList>
            <person name="Palmer J.M."/>
        </authorList>
    </citation>
    <scope>NUCLEOTIDE SEQUENCE [LARGE SCALE GENOMIC DNA]</scope>
    <source>
        <strain evidence="2 3">GA_2019</strain>
        <tissue evidence="2">Muscle</tissue>
    </source>
</reference>
<protein>
    <submittedName>
        <fullName evidence="2">Uncharacterized protein</fullName>
    </submittedName>
</protein>